<sequence>MKPANTKSPTSVDSPNGTMKNLFDSHECNVDEDISSEIQANHVYDSSMVIKIRNSLIIYKCSRKRDFCNSMPQKSITKRHRISLEKSKTIYAKKDPQKTLSCKRSQGKWENSRKSSIEILLKLQEKLAGMKNVDLKKTKTNEPLQKNFEVLKCSASYDKEAKSLSLI</sequence>
<accession>A0AAD1U5L0</accession>
<comment type="caution">
    <text evidence="2">The sequence shown here is derived from an EMBL/GenBank/DDBJ whole genome shotgun (WGS) entry which is preliminary data.</text>
</comment>
<organism evidence="2 3">
    <name type="scientific">Euplotes crassus</name>
    <dbReference type="NCBI Taxonomy" id="5936"/>
    <lineage>
        <taxon>Eukaryota</taxon>
        <taxon>Sar</taxon>
        <taxon>Alveolata</taxon>
        <taxon>Ciliophora</taxon>
        <taxon>Intramacronucleata</taxon>
        <taxon>Spirotrichea</taxon>
        <taxon>Hypotrichia</taxon>
        <taxon>Euplotida</taxon>
        <taxon>Euplotidae</taxon>
        <taxon>Moneuplotes</taxon>
    </lineage>
</organism>
<evidence type="ECO:0000256" key="1">
    <source>
        <dbReference type="SAM" id="MobiDB-lite"/>
    </source>
</evidence>
<reference evidence="2" key="1">
    <citation type="submission" date="2023-07" db="EMBL/GenBank/DDBJ databases">
        <authorList>
            <consortium name="AG Swart"/>
            <person name="Singh M."/>
            <person name="Singh A."/>
            <person name="Seah K."/>
            <person name="Emmerich C."/>
        </authorList>
    </citation>
    <scope>NUCLEOTIDE SEQUENCE</scope>
    <source>
        <strain evidence="2">DP1</strain>
    </source>
</reference>
<dbReference type="Proteomes" id="UP001295684">
    <property type="component" value="Unassembled WGS sequence"/>
</dbReference>
<name>A0AAD1U5L0_EUPCR</name>
<feature type="compositionally biased region" description="Polar residues" evidence="1">
    <location>
        <begin position="1"/>
        <end position="19"/>
    </location>
</feature>
<evidence type="ECO:0000313" key="2">
    <source>
        <dbReference type="EMBL" id="CAI2360907.1"/>
    </source>
</evidence>
<gene>
    <name evidence="2" type="ORF">ECRASSUSDP1_LOCUS2215</name>
</gene>
<feature type="region of interest" description="Disordered" evidence="1">
    <location>
        <begin position="1"/>
        <end position="22"/>
    </location>
</feature>
<keyword evidence="3" id="KW-1185">Reference proteome</keyword>
<dbReference type="AlphaFoldDB" id="A0AAD1U5L0"/>
<evidence type="ECO:0000313" key="3">
    <source>
        <dbReference type="Proteomes" id="UP001295684"/>
    </source>
</evidence>
<protein>
    <submittedName>
        <fullName evidence="2">Uncharacterized protein</fullName>
    </submittedName>
</protein>
<proteinExistence type="predicted"/>
<dbReference type="EMBL" id="CAMPGE010002101">
    <property type="protein sequence ID" value="CAI2360907.1"/>
    <property type="molecule type" value="Genomic_DNA"/>
</dbReference>